<keyword evidence="3" id="KW-0670">Pyruvate</keyword>
<accession>A0A1H5EQ18</accession>
<dbReference type="SUPFAM" id="SSF55718">
    <property type="entry name" value="SCP-like"/>
    <property type="match status" value="1"/>
</dbReference>
<keyword evidence="3" id="KW-0413">Isomerase</keyword>
<dbReference type="InterPro" id="IPR034660">
    <property type="entry name" value="DinB/YfiT-like"/>
</dbReference>
<dbReference type="GO" id="GO:0016853">
    <property type="term" value="F:isomerase activity"/>
    <property type="evidence" value="ECO:0007669"/>
    <property type="project" value="UniProtKB-KW"/>
</dbReference>
<gene>
    <name evidence="3" type="ORF">SAMN04490357_6356</name>
</gene>
<feature type="domain" description="Mycothiol-dependent maleylpyruvate isomerase metal-binding" evidence="2">
    <location>
        <begin position="8"/>
        <end position="126"/>
    </location>
</feature>
<name>A0A1H5EQ18_9ACTN</name>
<protein>
    <submittedName>
        <fullName evidence="3">Maleylpyruvate isomerase</fullName>
    </submittedName>
</protein>
<dbReference type="AlphaFoldDB" id="A0A1H5EQ18"/>
<dbReference type="EMBL" id="FNTD01000004">
    <property type="protein sequence ID" value="SED93160.1"/>
    <property type="molecule type" value="Genomic_DNA"/>
</dbReference>
<dbReference type="Proteomes" id="UP000182375">
    <property type="component" value="Unassembled WGS sequence"/>
</dbReference>
<dbReference type="InterPro" id="IPR017517">
    <property type="entry name" value="Maleyloyr_isom"/>
</dbReference>
<dbReference type="STRING" id="67331.SAMN04490357_6356"/>
<dbReference type="NCBIfam" id="TIGR03083">
    <property type="entry name" value="maleylpyruvate isomerase family mycothiol-dependent enzyme"/>
    <property type="match status" value="1"/>
</dbReference>
<dbReference type="GO" id="GO:0046872">
    <property type="term" value="F:metal ion binding"/>
    <property type="evidence" value="ECO:0007669"/>
    <property type="project" value="InterPro"/>
</dbReference>
<dbReference type="Gene3D" id="1.20.120.450">
    <property type="entry name" value="dinb family like domain"/>
    <property type="match status" value="1"/>
</dbReference>
<evidence type="ECO:0000313" key="3">
    <source>
        <dbReference type="EMBL" id="SED93160.1"/>
    </source>
</evidence>
<dbReference type="InterPro" id="IPR036527">
    <property type="entry name" value="SCP2_sterol-bd_dom_sf"/>
</dbReference>
<dbReference type="SUPFAM" id="SSF109854">
    <property type="entry name" value="DinB/YfiT-like putative metalloenzymes"/>
    <property type="match status" value="1"/>
</dbReference>
<evidence type="ECO:0000256" key="1">
    <source>
        <dbReference type="SAM" id="MobiDB-lite"/>
    </source>
</evidence>
<feature type="region of interest" description="Disordered" evidence="1">
    <location>
        <begin position="205"/>
        <end position="231"/>
    </location>
</feature>
<proteinExistence type="predicted"/>
<dbReference type="InterPro" id="IPR024344">
    <property type="entry name" value="MDMPI_metal-binding"/>
</dbReference>
<dbReference type="Pfam" id="PF11716">
    <property type="entry name" value="MDMPI_N"/>
    <property type="match status" value="1"/>
</dbReference>
<organism evidence="3 4">
    <name type="scientific">Streptomyces misionensis</name>
    <dbReference type="NCBI Taxonomy" id="67331"/>
    <lineage>
        <taxon>Bacteria</taxon>
        <taxon>Bacillati</taxon>
        <taxon>Actinomycetota</taxon>
        <taxon>Actinomycetes</taxon>
        <taxon>Kitasatosporales</taxon>
        <taxon>Streptomycetaceae</taxon>
        <taxon>Streptomyces</taxon>
    </lineage>
</organism>
<reference evidence="3 4" key="1">
    <citation type="submission" date="2016-10" db="EMBL/GenBank/DDBJ databases">
        <authorList>
            <person name="de Groot N.N."/>
        </authorList>
    </citation>
    <scope>NUCLEOTIDE SEQUENCE [LARGE SCALE GENOMIC DNA]</scope>
    <source>
        <strain evidence="3 4">DSM 40306</strain>
    </source>
</reference>
<sequence length="273" mass="28781">MGARALTFRAPSPLPGWTRGRVLTHPARSAGSRGRLLASARGGVDLPQYADEAQRAREIEEDAGRPAAVLLDDMDTALRRFLAAAGDHPADAWEVPVRWLGGGLRPVRGVVGSMLREVEVHHTDLATGHGPDRRPALLVGRELETTVRRLRDDPGAPPMTLVADEDRIPRVTGAGPGPRVTGPAADLPGWLTGRTDGGALAVEPPGHLPAHRSGAADRARPATGLASAQRRGRGWCAASPAWARASSATAASSAGVVVRWPRSVRTYGVNMPR</sequence>
<evidence type="ECO:0000313" key="4">
    <source>
        <dbReference type="Proteomes" id="UP000182375"/>
    </source>
</evidence>
<evidence type="ECO:0000259" key="2">
    <source>
        <dbReference type="Pfam" id="PF11716"/>
    </source>
</evidence>